<name>A0AAW1T2H2_9CHLO</name>
<dbReference type="GO" id="GO:0000045">
    <property type="term" value="P:autophagosome assembly"/>
    <property type="evidence" value="ECO:0007669"/>
    <property type="project" value="TreeGrafter"/>
</dbReference>
<feature type="compositionally biased region" description="Polar residues" evidence="7">
    <location>
        <begin position="382"/>
        <end position="393"/>
    </location>
</feature>
<evidence type="ECO:0000259" key="8">
    <source>
        <dbReference type="PROSITE" id="PS50011"/>
    </source>
</evidence>
<evidence type="ECO:0000313" key="9">
    <source>
        <dbReference type="EMBL" id="KAK9862862.1"/>
    </source>
</evidence>
<dbReference type="GO" id="GO:0010506">
    <property type="term" value="P:regulation of autophagy"/>
    <property type="evidence" value="ECO:0007669"/>
    <property type="project" value="InterPro"/>
</dbReference>
<dbReference type="PROSITE" id="PS00107">
    <property type="entry name" value="PROTEIN_KINASE_ATP"/>
    <property type="match status" value="1"/>
</dbReference>
<keyword evidence="5 6" id="KW-0067">ATP-binding</keyword>
<dbReference type="AlphaFoldDB" id="A0AAW1T2H2"/>
<feature type="compositionally biased region" description="Low complexity" evidence="7">
    <location>
        <begin position="737"/>
        <end position="748"/>
    </location>
</feature>
<dbReference type="InterPro" id="IPR045269">
    <property type="entry name" value="Atg1-like"/>
</dbReference>
<dbReference type="PANTHER" id="PTHR24348:SF22">
    <property type="entry name" value="NON-SPECIFIC SERINE_THREONINE PROTEIN KINASE"/>
    <property type="match status" value="1"/>
</dbReference>
<accession>A0AAW1T2H2</accession>
<keyword evidence="3 6" id="KW-0547">Nucleotide-binding</keyword>
<feature type="binding site" evidence="6">
    <location>
        <position position="42"/>
    </location>
    <ligand>
        <name>ATP</name>
        <dbReference type="ChEBI" id="CHEBI:30616"/>
    </ligand>
</feature>
<evidence type="ECO:0000256" key="2">
    <source>
        <dbReference type="ARBA" id="ARBA00022679"/>
    </source>
</evidence>
<dbReference type="PROSITE" id="PS00108">
    <property type="entry name" value="PROTEIN_KINASE_ST"/>
    <property type="match status" value="1"/>
</dbReference>
<feature type="domain" description="Protein kinase" evidence="8">
    <location>
        <begin position="13"/>
        <end position="269"/>
    </location>
</feature>
<feature type="compositionally biased region" description="Polar residues" evidence="7">
    <location>
        <begin position="768"/>
        <end position="778"/>
    </location>
</feature>
<dbReference type="GO" id="GO:0005829">
    <property type="term" value="C:cytosol"/>
    <property type="evidence" value="ECO:0007669"/>
    <property type="project" value="TreeGrafter"/>
</dbReference>
<dbReference type="GO" id="GO:0000407">
    <property type="term" value="C:phagophore assembly site"/>
    <property type="evidence" value="ECO:0007669"/>
    <property type="project" value="TreeGrafter"/>
</dbReference>
<proteinExistence type="predicted"/>
<dbReference type="Proteomes" id="UP001485043">
    <property type="component" value="Unassembled WGS sequence"/>
</dbReference>
<feature type="region of interest" description="Disordered" evidence="7">
    <location>
        <begin position="275"/>
        <end position="327"/>
    </location>
</feature>
<gene>
    <name evidence="9" type="ORF">WJX84_010508</name>
</gene>
<dbReference type="PROSITE" id="PS50011">
    <property type="entry name" value="PROTEIN_KINASE_DOM"/>
    <property type="match status" value="1"/>
</dbReference>
<dbReference type="InterPro" id="IPR017441">
    <property type="entry name" value="Protein_kinase_ATP_BS"/>
</dbReference>
<evidence type="ECO:0000256" key="1">
    <source>
        <dbReference type="ARBA" id="ARBA00022527"/>
    </source>
</evidence>
<feature type="compositionally biased region" description="Basic and acidic residues" evidence="7">
    <location>
        <begin position="752"/>
        <end position="767"/>
    </location>
</feature>
<dbReference type="Pfam" id="PF00069">
    <property type="entry name" value="Pkinase"/>
    <property type="match status" value="1"/>
</dbReference>
<evidence type="ECO:0000256" key="3">
    <source>
        <dbReference type="ARBA" id="ARBA00022741"/>
    </source>
</evidence>
<feature type="compositionally biased region" description="Pro residues" evidence="7">
    <location>
        <begin position="475"/>
        <end position="484"/>
    </location>
</feature>
<feature type="compositionally biased region" description="Polar residues" evidence="7">
    <location>
        <begin position="699"/>
        <end position="708"/>
    </location>
</feature>
<dbReference type="Gene3D" id="1.10.510.10">
    <property type="entry name" value="Transferase(Phosphotransferase) domain 1"/>
    <property type="match status" value="1"/>
</dbReference>
<dbReference type="InterPro" id="IPR008271">
    <property type="entry name" value="Ser/Thr_kinase_AS"/>
</dbReference>
<dbReference type="GO" id="GO:0016020">
    <property type="term" value="C:membrane"/>
    <property type="evidence" value="ECO:0007669"/>
    <property type="project" value="TreeGrafter"/>
</dbReference>
<reference evidence="9 10" key="1">
    <citation type="journal article" date="2024" name="Nat. Commun.">
        <title>Phylogenomics reveals the evolutionary origins of lichenization in chlorophyte algae.</title>
        <authorList>
            <person name="Puginier C."/>
            <person name="Libourel C."/>
            <person name="Otte J."/>
            <person name="Skaloud P."/>
            <person name="Haon M."/>
            <person name="Grisel S."/>
            <person name="Petersen M."/>
            <person name="Berrin J.G."/>
            <person name="Delaux P.M."/>
            <person name="Dal Grande F."/>
            <person name="Keller J."/>
        </authorList>
    </citation>
    <scope>NUCLEOTIDE SEQUENCE [LARGE SCALE GENOMIC DNA]</scope>
    <source>
        <strain evidence="9 10">SAG 2523</strain>
    </source>
</reference>
<dbReference type="FunFam" id="3.30.200.20:FF:000003">
    <property type="entry name" value="Non-specific serine/threonine protein kinase"/>
    <property type="match status" value="1"/>
</dbReference>
<evidence type="ECO:0000256" key="7">
    <source>
        <dbReference type="SAM" id="MobiDB-lite"/>
    </source>
</evidence>
<organism evidence="9 10">
    <name type="scientific">Apatococcus fuscideae</name>
    <dbReference type="NCBI Taxonomy" id="2026836"/>
    <lineage>
        <taxon>Eukaryota</taxon>
        <taxon>Viridiplantae</taxon>
        <taxon>Chlorophyta</taxon>
        <taxon>core chlorophytes</taxon>
        <taxon>Trebouxiophyceae</taxon>
        <taxon>Chlorellales</taxon>
        <taxon>Chlorellaceae</taxon>
        <taxon>Apatococcus</taxon>
    </lineage>
</organism>
<evidence type="ECO:0000256" key="4">
    <source>
        <dbReference type="ARBA" id="ARBA00022777"/>
    </source>
</evidence>
<dbReference type="EMBL" id="JALJOV010000546">
    <property type="protein sequence ID" value="KAK9862862.1"/>
    <property type="molecule type" value="Genomic_DNA"/>
</dbReference>
<dbReference type="PANTHER" id="PTHR24348">
    <property type="entry name" value="SERINE/THREONINE-PROTEIN KINASE UNC-51-RELATED"/>
    <property type="match status" value="1"/>
</dbReference>
<dbReference type="CDD" id="cd14009">
    <property type="entry name" value="STKc_ATG1_ULK_like"/>
    <property type="match status" value="1"/>
</dbReference>
<sequence length="813" mass="86733">MAESSGERKVGQWLVSGEIGRGSFASVWKAQHEGTGNEVAIKEICTDKLNSRLRQSLESEVAILKRIDHKNIVHLKEVIAERNKLFLVMEFCAGGDLSGHIRKQEHRRGIPEPQAKLFMQQLAAGLQELWSHSMVHRDLKPQNLLLSDGSPEAVLKIADFGFARHLQPQGLADTLCGSPLYMAPEILQHHRYDAKADLWSVGTIFFELLTGRPPFTGANYIDLTRNILTREAAIPPQLSASCKQLLHGLLRRNPVERISFEEFFSHSFLTGAAPAPVPAAPSQPGWDGPHSHLSDAWRTGPGGGSVGSREMEDEGMGGSSGASSNASVASLYRNRPLLPGPSLPPGDLLPFMVDDEEEEGQSIADIASATSLPLPGAAGPQDWTSPGNASSMSRHPGGASHSGGPAHPAVGTIHPTGRDPEGPLLQGHHLADSDDGWIHVPPAADVPSASARGVNVGTGQQQPLFQGQGATPGSRRPPPVPSPTSSPSLQARLGASSGGFGALPARDVPIRPLPAMRLTWKELHSAAKVLETVAEMQHQHCRHAETLTIHLMSMQLLDLAMKGFATNSRGVAIVCPPQQLPSAAEVVKLEAKLRTVVARAEQVQGVLGRRSGEQQQLPEVWVLLYKVARDMSRAAGAEELVNSFQTAAESYLVAGFLFKFMAAQAPNLPLHPPIALAPQDRHRLCDYSNTARHRRNACQALNPSGKTPPTSPGAHTPLSGRSSRRLDSRHTHHSSARRSTSAGRSESGPEGDALRREASEPAADRQTADGQVSGSSMSGDFGRVSSMGRALSTAAETVPMLAGSTTAEASPLP</sequence>
<dbReference type="InterPro" id="IPR011009">
    <property type="entry name" value="Kinase-like_dom_sf"/>
</dbReference>
<dbReference type="GO" id="GO:0004674">
    <property type="term" value="F:protein serine/threonine kinase activity"/>
    <property type="evidence" value="ECO:0007669"/>
    <property type="project" value="UniProtKB-KW"/>
</dbReference>
<feature type="compositionally biased region" description="Low complexity" evidence="7">
    <location>
        <begin position="440"/>
        <end position="451"/>
    </location>
</feature>
<keyword evidence="4" id="KW-0418">Kinase</keyword>
<evidence type="ECO:0000256" key="6">
    <source>
        <dbReference type="PROSITE-ProRule" id="PRU10141"/>
    </source>
</evidence>
<feature type="compositionally biased region" description="Polar residues" evidence="7">
    <location>
        <begin position="457"/>
        <end position="469"/>
    </location>
</feature>
<protein>
    <recommendedName>
        <fullName evidence="8">Protein kinase domain-containing protein</fullName>
    </recommendedName>
</protein>
<keyword evidence="10" id="KW-1185">Reference proteome</keyword>
<dbReference type="SMART" id="SM00220">
    <property type="entry name" value="S_TKc"/>
    <property type="match status" value="1"/>
</dbReference>
<evidence type="ECO:0000256" key="5">
    <source>
        <dbReference type="ARBA" id="ARBA00022840"/>
    </source>
</evidence>
<feature type="region of interest" description="Disordered" evidence="7">
    <location>
        <begin position="699"/>
        <end position="784"/>
    </location>
</feature>
<dbReference type="GO" id="GO:0005524">
    <property type="term" value="F:ATP binding"/>
    <property type="evidence" value="ECO:0007669"/>
    <property type="project" value="UniProtKB-UniRule"/>
</dbReference>
<keyword evidence="2" id="KW-0808">Transferase</keyword>
<keyword evidence="1" id="KW-0723">Serine/threonine-protein kinase</keyword>
<dbReference type="GO" id="GO:0005776">
    <property type="term" value="C:autophagosome"/>
    <property type="evidence" value="ECO:0007669"/>
    <property type="project" value="TreeGrafter"/>
</dbReference>
<dbReference type="InterPro" id="IPR000719">
    <property type="entry name" value="Prot_kinase_dom"/>
</dbReference>
<evidence type="ECO:0000313" key="10">
    <source>
        <dbReference type="Proteomes" id="UP001485043"/>
    </source>
</evidence>
<comment type="caution">
    <text evidence="9">The sequence shown here is derived from an EMBL/GenBank/DDBJ whole genome shotgun (WGS) entry which is preliminary data.</text>
</comment>
<dbReference type="FunFam" id="1.10.510.10:FF:000571">
    <property type="entry name" value="Maternal embryonic leucine zipper kinase"/>
    <property type="match status" value="1"/>
</dbReference>
<dbReference type="SUPFAM" id="SSF56112">
    <property type="entry name" value="Protein kinase-like (PK-like)"/>
    <property type="match status" value="1"/>
</dbReference>
<feature type="region of interest" description="Disordered" evidence="7">
    <location>
        <begin position="371"/>
        <end position="504"/>
    </location>
</feature>